<accession>A0A1C5IE98</accession>
<feature type="region of interest" description="Disordered" evidence="1">
    <location>
        <begin position="66"/>
        <end position="92"/>
    </location>
</feature>
<keyword evidence="2" id="KW-1133">Transmembrane helix</keyword>
<keyword evidence="4" id="KW-1185">Reference proteome</keyword>
<dbReference type="AlphaFoldDB" id="A0A1C5IE98"/>
<dbReference type="EMBL" id="FMDN01000010">
    <property type="protein sequence ID" value="SCG56116.1"/>
    <property type="molecule type" value="Genomic_DNA"/>
</dbReference>
<keyword evidence="2" id="KW-0812">Transmembrane</keyword>
<evidence type="ECO:0000313" key="4">
    <source>
        <dbReference type="Proteomes" id="UP000199408"/>
    </source>
</evidence>
<name>A0A1C5IE98_9ACTN</name>
<reference evidence="4" key="1">
    <citation type="submission" date="2016-06" db="EMBL/GenBank/DDBJ databases">
        <authorList>
            <person name="Varghese N."/>
        </authorList>
    </citation>
    <scope>NUCLEOTIDE SEQUENCE [LARGE SCALE GENOMIC DNA]</scope>
    <source>
        <strain evidence="4">DSM 43171</strain>
    </source>
</reference>
<feature type="transmembrane region" description="Helical" evidence="2">
    <location>
        <begin position="35"/>
        <end position="52"/>
    </location>
</feature>
<evidence type="ECO:0000313" key="3">
    <source>
        <dbReference type="EMBL" id="SCG56116.1"/>
    </source>
</evidence>
<dbReference type="Proteomes" id="UP000199408">
    <property type="component" value="Unassembled WGS sequence"/>
</dbReference>
<protein>
    <submittedName>
        <fullName evidence="3">Uncharacterized protein</fullName>
    </submittedName>
</protein>
<gene>
    <name evidence="3" type="ORF">GA0070560_11056</name>
</gene>
<feature type="transmembrane region" description="Helical" evidence="2">
    <location>
        <begin position="7"/>
        <end position="29"/>
    </location>
</feature>
<feature type="compositionally biased region" description="Basic and acidic residues" evidence="1">
    <location>
        <begin position="83"/>
        <end position="92"/>
    </location>
</feature>
<evidence type="ECO:0000256" key="1">
    <source>
        <dbReference type="SAM" id="MobiDB-lite"/>
    </source>
</evidence>
<evidence type="ECO:0000256" key="2">
    <source>
        <dbReference type="SAM" id="Phobius"/>
    </source>
</evidence>
<proteinExistence type="predicted"/>
<sequence>MEGRSRTGALALVGGVFAAAWLILGAAGLVGTGNAVVAALGVVACAAVFGFGETMLSPVMPTLTNAADDPVAAPTPAHRQPAPRRDRAESWM</sequence>
<feature type="compositionally biased region" description="Low complexity" evidence="1">
    <location>
        <begin position="66"/>
        <end position="77"/>
    </location>
</feature>
<keyword evidence="2" id="KW-0472">Membrane</keyword>
<organism evidence="3 4">
    <name type="scientific">Micromonospora halophytica</name>
    <dbReference type="NCBI Taxonomy" id="47864"/>
    <lineage>
        <taxon>Bacteria</taxon>
        <taxon>Bacillati</taxon>
        <taxon>Actinomycetota</taxon>
        <taxon>Actinomycetes</taxon>
        <taxon>Micromonosporales</taxon>
        <taxon>Micromonosporaceae</taxon>
        <taxon>Micromonospora</taxon>
    </lineage>
</organism>